<name>A0AAV2EGW0_9ROSI</name>
<keyword evidence="3" id="KW-1185">Reference proteome</keyword>
<evidence type="ECO:0000313" key="2">
    <source>
        <dbReference type="EMBL" id="CAL1384898.1"/>
    </source>
</evidence>
<protein>
    <submittedName>
        <fullName evidence="2">Uncharacterized protein</fullName>
    </submittedName>
</protein>
<dbReference type="EMBL" id="OZ034817">
    <property type="protein sequence ID" value="CAL1384898.1"/>
    <property type="molecule type" value="Genomic_DNA"/>
</dbReference>
<feature type="compositionally biased region" description="Acidic residues" evidence="1">
    <location>
        <begin position="119"/>
        <end position="138"/>
    </location>
</feature>
<dbReference type="AlphaFoldDB" id="A0AAV2EGW0"/>
<dbReference type="Proteomes" id="UP001497516">
    <property type="component" value="Chromosome 4"/>
</dbReference>
<feature type="compositionally biased region" description="Basic and acidic residues" evidence="1">
    <location>
        <begin position="139"/>
        <end position="149"/>
    </location>
</feature>
<feature type="region of interest" description="Disordered" evidence="1">
    <location>
        <begin position="1"/>
        <end position="62"/>
    </location>
</feature>
<evidence type="ECO:0000313" key="3">
    <source>
        <dbReference type="Proteomes" id="UP001497516"/>
    </source>
</evidence>
<organism evidence="2 3">
    <name type="scientific">Linum trigynum</name>
    <dbReference type="NCBI Taxonomy" id="586398"/>
    <lineage>
        <taxon>Eukaryota</taxon>
        <taxon>Viridiplantae</taxon>
        <taxon>Streptophyta</taxon>
        <taxon>Embryophyta</taxon>
        <taxon>Tracheophyta</taxon>
        <taxon>Spermatophyta</taxon>
        <taxon>Magnoliopsida</taxon>
        <taxon>eudicotyledons</taxon>
        <taxon>Gunneridae</taxon>
        <taxon>Pentapetalae</taxon>
        <taxon>rosids</taxon>
        <taxon>fabids</taxon>
        <taxon>Malpighiales</taxon>
        <taxon>Linaceae</taxon>
        <taxon>Linum</taxon>
    </lineage>
</organism>
<accession>A0AAV2EGW0</accession>
<feature type="compositionally biased region" description="Basic and acidic residues" evidence="1">
    <location>
        <begin position="1"/>
        <end position="14"/>
    </location>
</feature>
<reference evidence="2 3" key="1">
    <citation type="submission" date="2024-04" db="EMBL/GenBank/DDBJ databases">
        <authorList>
            <person name="Fracassetti M."/>
        </authorList>
    </citation>
    <scope>NUCLEOTIDE SEQUENCE [LARGE SCALE GENOMIC DNA]</scope>
</reference>
<evidence type="ECO:0000256" key="1">
    <source>
        <dbReference type="SAM" id="MobiDB-lite"/>
    </source>
</evidence>
<proteinExistence type="predicted"/>
<feature type="region of interest" description="Disordered" evidence="1">
    <location>
        <begin position="119"/>
        <end position="149"/>
    </location>
</feature>
<sequence>MMETDKKGTGDRPRTRPAGIVIREGETQQKQQQQDKVIPGPRMKTSGKNKSGKEYAVRPKPGFKMGIGELEEMLFDKKISNQKMMTEVESQPLPPKKLCFDNASLQDVGLENDDLLEEEVQEAEQLGDEDGEGDDPVEEASREWPREDK</sequence>
<gene>
    <name evidence="2" type="ORF">LTRI10_LOCUS26069</name>
</gene>